<sequence length="768" mass="84095">MEPETLYPPGTAAIKAEYLIAYSQPVDIPDDDAAEATTSHTTSDPRDARDSQGGSKRLTGAQRKKLAKEEKKERKGANKGRRWGKMRDDVELCWRIALGRGCELGDGCRFTHDVPAYLSSKPADIYFPSKSDLQSTPPFVVIPPDSAPASETPHPYPSINSKTTCPVSDSRGECRNGLKCRFLGAHVRVSTSAGDDTHAEVELVVDEEKKARMALSSEEMNYVDAESMKLLRTRKYPRPITDAYLKELEGDPGKDTNPDGKQSRARNIGDGVVVREPGQEVVVMGEPEQEQEMQVDSAPIPPTPIEPPASTPLETPVTQTVSHSDVPEASSPIDTRRPDPHPDADTPDVPMRFNEKKGLNWSGMTYLAPLTTVGNLPFRRLCVSLGADITCGESKSFSYLPPQSPSSPPAVYTPPPLPYITNNPSSGSSPLLPPSLKRRMVPSPSSPFRKIFGIQLAGGKPGVCVGAAEVLGREFGGFGGGGASKGVDFVDLNCGCPIDLVFKSGAGSALLDTPGKLSKILTGMNRALGTIPLTVKLRTGVKDGRNTVHKLMGRLRSEGVVSGMTLHGRTRQQRYQKLADWGYIKECVEMVRAREVDEDLPRIPIFGNGDAFSYSDYHEKLTQTGVDGVMIGRGALIKPWIFTEIKEGREWDVSSRERLEFIRQYAEFGLDHFGTDTAGVNTTRRYLCEALSFQYRYVPIGLLERLPGRINDRPPAFRGRDDLETLLASGNSNDWVKISEMFLGKVPEGWVFTPKHKSNSYGNEESQG</sequence>
<gene>
    <name evidence="20" type="ORF">JAAARDRAFT_42555</name>
</gene>
<dbReference type="EC" id="1.3.1.89" evidence="2 17"/>
<comment type="catalytic activity">
    <reaction evidence="15">
        <text>5,6-dihydrouridine(47) in tRNA + NADP(+) = uridine(47) in tRNA + NADPH + H(+)</text>
        <dbReference type="Rhea" id="RHEA:53360"/>
        <dbReference type="Rhea" id="RHEA-COMP:13539"/>
        <dbReference type="Rhea" id="RHEA-COMP:13540"/>
        <dbReference type="ChEBI" id="CHEBI:15378"/>
        <dbReference type="ChEBI" id="CHEBI:57783"/>
        <dbReference type="ChEBI" id="CHEBI:58349"/>
        <dbReference type="ChEBI" id="CHEBI:65315"/>
        <dbReference type="ChEBI" id="CHEBI:74443"/>
        <dbReference type="EC" id="1.3.1.89"/>
    </reaction>
    <physiologicalReaction direction="right-to-left" evidence="15">
        <dbReference type="Rhea" id="RHEA:53362"/>
    </physiologicalReaction>
</comment>
<dbReference type="GO" id="GO:0008270">
    <property type="term" value="F:zinc ion binding"/>
    <property type="evidence" value="ECO:0007669"/>
    <property type="project" value="UniProtKB-KW"/>
</dbReference>
<dbReference type="EMBL" id="KL197773">
    <property type="protein sequence ID" value="KDQ49809.1"/>
    <property type="molecule type" value="Genomic_DNA"/>
</dbReference>
<evidence type="ECO:0000256" key="1">
    <source>
        <dbReference type="ARBA" id="ARBA00001917"/>
    </source>
</evidence>
<comment type="catalytic activity">
    <reaction evidence="13">
        <text>a 5,6-dihydrouridine in mRNA + NAD(+) = a uridine in mRNA + NADH + H(+)</text>
        <dbReference type="Rhea" id="RHEA:69851"/>
        <dbReference type="Rhea" id="RHEA-COMP:14658"/>
        <dbReference type="Rhea" id="RHEA-COMP:17789"/>
        <dbReference type="ChEBI" id="CHEBI:15378"/>
        <dbReference type="ChEBI" id="CHEBI:57540"/>
        <dbReference type="ChEBI" id="CHEBI:57945"/>
        <dbReference type="ChEBI" id="CHEBI:65315"/>
        <dbReference type="ChEBI" id="CHEBI:74443"/>
    </reaction>
    <physiologicalReaction direction="right-to-left" evidence="13">
        <dbReference type="Rhea" id="RHEA:69853"/>
    </physiologicalReaction>
</comment>
<dbReference type="InterPro" id="IPR018517">
    <property type="entry name" value="tRNA_hU_synthase_CS"/>
</dbReference>
<evidence type="ECO:0000256" key="3">
    <source>
        <dbReference type="ARBA" id="ARBA00022143"/>
    </source>
</evidence>
<protein>
    <recommendedName>
        <fullName evidence="3 17">tRNA-dihydrouridine(47) synthase [NAD(P)(+)]</fullName>
        <ecNumber evidence="2 17">1.3.1.89</ecNumber>
    </recommendedName>
    <alternativeName>
        <fullName evidence="17">tRNA-dihydrouridine synthase 3</fullName>
    </alternativeName>
</protein>
<keyword evidence="7 17" id="KW-0819">tRNA processing</keyword>
<dbReference type="GO" id="GO:0006397">
    <property type="term" value="P:mRNA processing"/>
    <property type="evidence" value="ECO:0007669"/>
    <property type="project" value="UniProtKB-KW"/>
</dbReference>
<evidence type="ECO:0000256" key="8">
    <source>
        <dbReference type="ARBA" id="ARBA00022771"/>
    </source>
</evidence>
<evidence type="ECO:0000256" key="14">
    <source>
        <dbReference type="ARBA" id="ARBA00049447"/>
    </source>
</evidence>
<evidence type="ECO:0000256" key="6">
    <source>
        <dbReference type="ARBA" id="ARBA00022664"/>
    </source>
</evidence>
<keyword evidence="10 17" id="KW-0560">Oxidoreductase</keyword>
<dbReference type="InterPro" id="IPR035587">
    <property type="entry name" value="DUS-like_FMN-bd"/>
</dbReference>
<evidence type="ECO:0000256" key="12">
    <source>
        <dbReference type="ARBA" id="ARBA00048266"/>
    </source>
</evidence>
<feature type="compositionally biased region" description="Pro residues" evidence="18">
    <location>
        <begin position="402"/>
        <end position="418"/>
    </location>
</feature>
<keyword evidence="16 17" id="KW-0479">Metal-binding</keyword>
<feature type="region of interest" description="Disordered" evidence="18">
    <location>
        <begin position="398"/>
        <end position="433"/>
    </location>
</feature>
<evidence type="ECO:0000256" key="10">
    <source>
        <dbReference type="ARBA" id="ARBA00023002"/>
    </source>
</evidence>
<dbReference type="PROSITE" id="PS50103">
    <property type="entry name" value="ZF_C3H1"/>
    <property type="match status" value="2"/>
</dbReference>
<dbReference type="STRING" id="933084.A0A067P4V3"/>
<feature type="compositionally biased region" description="Pro residues" evidence="18">
    <location>
        <begin position="299"/>
        <end position="310"/>
    </location>
</feature>
<evidence type="ECO:0000256" key="16">
    <source>
        <dbReference type="PROSITE-ProRule" id="PRU00723"/>
    </source>
</evidence>
<dbReference type="InterPro" id="IPR013785">
    <property type="entry name" value="Aldolase_TIM"/>
</dbReference>
<comment type="catalytic activity">
    <reaction evidence="14">
        <text>a 5,6-dihydrouridine in mRNA + NADP(+) = a uridine in mRNA + NADPH + H(+)</text>
        <dbReference type="Rhea" id="RHEA:69855"/>
        <dbReference type="Rhea" id="RHEA-COMP:14658"/>
        <dbReference type="Rhea" id="RHEA-COMP:17789"/>
        <dbReference type="ChEBI" id="CHEBI:15378"/>
        <dbReference type="ChEBI" id="CHEBI:57783"/>
        <dbReference type="ChEBI" id="CHEBI:58349"/>
        <dbReference type="ChEBI" id="CHEBI:65315"/>
        <dbReference type="ChEBI" id="CHEBI:74443"/>
    </reaction>
    <physiologicalReaction direction="right-to-left" evidence="14">
        <dbReference type="Rhea" id="RHEA:69857"/>
    </physiologicalReaction>
</comment>
<evidence type="ECO:0000256" key="7">
    <source>
        <dbReference type="ARBA" id="ARBA00022694"/>
    </source>
</evidence>
<comment type="cofactor">
    <cofactor evidence="1 17">
        <name>FMN</name>
        <dbReference type="ChEBI" id="CHEBI:58210"/>
    </cofactor>
</comment>
<keyword evidence="21" id="KW-1185">Reference proteome</keyword>
<keyword evidence="9 17" id="KW-0521">NADP</keyword>
<feature type="zinc finger region" description="C3H1-type" evidence="16">
    <location>
        <begin position="87"/>
        <end position="115"/>
    </location>
</feature>
<dbReference type="Gene3D" id="3.20.20.70">
    <property type="entry name" value="Aldolase class I"/>
    <property type="match status" value="1"/>
</dbReference>
<evidence type="ECO:0000256" key="4">
    <source>
        <dbReference type="ARBA" id="ARBA00022630"/>
    </source>
</evidence>
<dbReference type="FunCoup" id="A0A067P4V3">
    <property type="interactions" value="469"/>
</dbReference>
<name>A0A067P4V3_9AGAM</name>
<comment type="similarity">
    <text evidence="17">Belongs to the dus family. Dus3 subfamily.</text>
</comment>
<evidence type="ECO:0000256" key="13">
    <source>
        <dbReference type="ARBA" id="ARBA00048342"/>
    </source>
</evidence>
<feature type="region of interest" description="Disordered" evidence="18">
    <location>
        <begin position="246"/>
        <end position="270"/>
    </location>
</feature>
<evidence type="ECO:0000256" key="15">
    <source>
        <dbReference type="ARBA" id="ARBA00049513"/>
    </source>
</evidence>
<evidence type="ECO:0000256" key="5">
    <source>
        <dbReference type="ARBA" id="ARBA00022643"/>
    </source>
</evidence>
<dbReference type="InterPro" id="IPR000571">
    <property type="entry name" value="Znf_CCCH"/>
</dbReference>
<evidence type="ECO:0000313" key="21">
    <source>
        <dbReference type="Proteomes" id="UP000027265"/>
    </source>
</evidence>
<feature type="region of interest" description="Disordered" evidence="18">
    <location>
        <begin position="147"/>
        <end position="167"/>
    </location>
</feature>
<keyword evidence="11 17" id="KW-0520">NAD</keyword>
<feature type="zinc finger region" description="C3H1-type" evidence="16">
    <location>
        <begin position="159"/>
        <end position="189"/>
    </location>
</feature>
<accession>A0A067P4V3</accession>
<feature type="compositionally biased region" description="Basic and acidic residues" evidence="18">
    <location>
        <begin position="246"/>
        <end position="262"/>
    </location>
</feature>
<feature type="compositionally biased region" description="Basic and acidic residues" evidence="18">
    <location>
        <begin position="334"/>
        <end position="344"/>
    </location>
</feature>
<dbReference type="PANTHER" id="PTHR45846">
    <property type="entry name" value="TRNA-DIHYDROURIDINE(47) SYNTHASE [NAD(P)(+)]-LIKE"/>
    <property type="match status" value="1"/>
</dbReference>
<feature type="compositionally biased region" description="Polar residues" evidence="18">
    <location>
        <begin position="158"/>
        <end position="167"/>
    </location>
</feature>
<dbReference type="PROSITE" id="PS01136">
    <property type="entry name" value="UPF0034"/>
    <property type="match status" value="1"/>
</dbReference>
<feature type="region of interest" description="Disordered" evidence="18">
    <location>
        <begin position="286"/>
        <end position="353"/>
    </location>
</feature>
<feature type="compositionally biased region" description="Basic and acidic residues" evidence="18">
    <location>
        <begin position="67"/>
        <end position="76"/>
    </location>
</feature>
<organism evidence="20 21">
    <name type="scientific">Jaapia argillacea MUCL 33604</name>
    <dbReference type="NCBI Taxonomy" id="933084"/>
    <lineage>
        <taxon>Eukaryota</taxon>
        <taxon>Fungi</taxon>
        <taxon>Dikarya</taxon>
        <taxon>Basidiomycota</taxon>
        <taxon>Agaricomycotina</taxon>
        <taxon>Agaricomycetes</taxon>
        <taxon>Agaricomycetidae</taxon>
        <taxon>Jaapiales</taxon>
        <taxon>Jaapiaceae</taxon>
        <taxon>Jaapia</taxon>
    </lineage>
</organism>
<keyword evidence="6" id="KW-0507">mRNA processing</keyword>
<dbReference type="SUPFAM" id="SSF51395">
    <property type="entry name" value="FMN-linked oxidoreductases"/>
    <property type="match status" value="1"/>
</dbReference>
<dbReference type="CDD" id="cd02801">
    <property type="entry name" value="DUS_like_FMN"/>
    <property type="match status" value="1"/>
</dbReference>
<dbReference type="GO" id="GO:0050660">
    <property type="term" value="F:flavin adenine dinucleotide binding"/>
    <property type="evidence" value="ECO:0007669"/>
    <property type="project" value="UniProtKB-UniRule"/>
</dbReference>
<evidence type="ECO:0000259" key="19">
    <source>
        <dbReference type="PROSITE" id="PS50103"/>
    </source>
</evidence>
<keyword evidence="5 17" id="KW-0288">FMN</keyword>
<evidence type="ECO:0000256" key="2">
    <source>
        <dbReference type="ARBA" id="ARBA00012376"/>
    </source>
</evidence>
<dbReference type="Proteomes" id="UP000027265">
    <property type="component" value="Unassembled WGS sequence"/>
</dbReference>
<dbReference type="AlphaFoldDB" id="A0A067P4V3"/>
<feature type="domain" description="C3H1-type" evidence="19">
    <location>
        <begin position="87"/>
        <end position="115"/>
    </location>
</feature>
<proteinExistence type="inferred from homology"/>
<feature type="domain" description="C3H1-type" evidence="19">
    <location>
        <begin position="159"/>
        <end position="189"/>
    </location>
</feature>
<dbReference type="OrthoDB" id="259935at2759"/>
<dbReference type="PANTHER" id="PTHR45846:SF1">
    <property type="entry name" value="TRNA-DIHYDROURIDINE(47) SYNTHASE [NAD(P)(+)]-LIKE"/>
    <property type="match status" value="1"/>
</dbReference>
<dbReference type="InParanoid" id="A0A067P4V3"/>
<reference evidence="21" key="1">
    <citation type="journal article" date="2014" name="Proc. Natl. Acad. Sci. U.S.A.">
        <title>Extensive sampling of basidiomycete genomes demonstrates inadequacy of the white-rot/brown-rot paradigm for wood decay fungi.</title>
        <authorList>
            <person name="Riley R."/>
            <person name="Salamov A.A."/>
            <person name="Brown D.W."/>
            <person name="Nagy L.G."/>
            <person name="Floudas D."/>
            <person name="Held B.W."/>
            <person name="Levasseur A."/>
            <person name="Lombard V."/>
            <person name="Morin E."/>
            <person name="Otillar R."/>
            <person name="Lindquist E.A."/>
            <person name="Sun H."/>
            <person name="LaButti K.M."/>
            <person name="Schmutz J."/>
            <person name="Jabbour D."/>
            <person name="Luo H."/>
            <person name="Baker S.E."/>
            <person name="Pisabarro A.G."/>
            <person name="Walton J.D."/>
            <person name="Blanchette R.A."/>
            <person name="Henrissat B."/>
            <person name="Martin F."/>
            <person name="Cullen D."/>
            <person name="Hibbett D.S."/>
            <person name="Grigoriev I.V."/>
        </authorList>
    </citation>
    <scope>NUCLEOTIDE SEQUENCE [LARGE SCALE GENOMIC DNA]</scope>
    <source>
        <strain evidence="21">MUCL 33604</strain>
    </source>
</reference>
<feature type="region of interest" description="Disordered" evidence="18">
    <location>
        <begin position="29"/>
        <end position="82"/>
    </location>
</feature>
<dbReference type="HOGENOM" id="CLU_013299_7_0_1"/>
<evidence type="ECO:0000256" key="9">
    <source>
        <dbReference type="ARBA" id="ARBA00022857"/>
    </source>
</evidence>
<keyword evidence="4 17" id="KW-0285">Flavoprotein</keyword>
<dbReference type="Pfam" id="PF01207">
    <property type="entry name" value="Dus"/>
    <property type="match status" value="1"/>
</dbReference>
<keyword evidence="16 17" id="KW-0862">Zinc</keyword>
<evidence type="ECO:0000256" key="18">
    <source>
        <dbReference type="SAM" id="MobiDB-lite"/>
    </source>
</evidence>
<evidence type="ECO:0000256" key="17">
    <source>
        <dbReference type="RuleBase" id="RU291113"/>
    </source>
</evidence>
<comment type="function">
    <text evidence="17">Catalyzes the synthesis of dihydrouridine, a modified base found in the D-loop of most tRNAs. Specifically modifies U47 in cytoplasmic tRNAs.</text>
</comment>
<evidence type="ECO:0000313" key="20">
    <source>
        <dbReference type="EMBL" id="KDQ49809.1"/>
    </source>
</evidence>
<dbReference type="GO" id="GO:0003723">
    <property type="term" value="F:RNA binding"/>
    <property type="evidence" value="ECO:0007669"/>
    <property type="project" value="TreeGrafter"/>
</dbReference>
<dbReference type="GO" id="GO:0102265">
    <property type="term" value="F:tRNA-dihydrouridine47 synthase activity"/>
    <property type="evidence" value="ECO:0007669"/>
    <property type="project" value="UniProtKB-EC"/>
</dbReference>
<keyword evidence="8 16" id="KW-0863">Zinc-finger</keyword>
<comment type="catalytic activity">
    <reaction evidence="12">
        <text>5,6-dihydrouridine(47) in tRNA + NAD(+) = uridine(47) in tRNA + NADH + H(+)</text>
        <dbReference type="Rhea" id="RHEA:53364"/>
        <dbReference type="Rhea" id="RHEA-COMP:13539"/>
        <dbReference type="Rhea" id="RHEA-COMP:13540"/>
        <dbReference type="ChEBI" id="CHEBI:15378"/>
        <dbReference type="ChEBI" id="CHEBI:57540"/>
        <dbReference type="ChEBI" id="CHEBI:57945"/>
        <dbReference type="ChEBI" id="CHEBI:65315"/>
        <dbReference type="ChEBI" id="CHEBI:74443"/>
        <dbReference type="EC" id="1.3.1.89"/>
    </reaction>
    <physiologicalReaction direction="right-to-left" evidence="12">
        <dbReference type="Rhea" id="RHEA:53366"/>
    </physiologicalReaction>
</comment>
<dbReference type="GO" id="GO:0106414">
    <property type="term" value="F:mRNA dihydrouridine synthase activity"/>
    <property type="evidence" value="ECO:0007669"/>
    <property type="project" value="RHEA"/>
</dbReference>
<evidence type="ECO:0000256" key="11">
    <source>
        <dbReference type="ARBA" id="ARBA00023027"/>
    </source>
</evidence>